<dbReference type="InterPro" id="IPR006094">
    <property type="entry name" value="Oxid_FAD_bind_N"/>
</dbReference>
<dbReference type="InterPro" id="IPR016169">
    <property type="entry name" value="FAD-bd_PCMH_sub2"/>
</dbReference>
<dbReference type="SUPFAM" id="SSF56176">
    <property type="entry name" value="FAD-binding/transporter-associated domain-like"/>
    <property type="match status" value="1"/>
</dbReference>
<dbReference type="InterPro" id="IPR016166">
    <property type="entry name" value="FAD-bd_PCMH"/>
</dbReference>
<dbReference type="AlphaFoldDB" id="A0A563DKH6"/>
<dbReference type="PANTHER" id="PTHR43762">
    <property type="entry name" value="L-GULONOLACTONE OXIDASE"/>
    <property type="match status" value="1"/>
</dbReference>
<dbReference type="GO" id="GO:0016899">
    <property type="term" value="F:oxidoreductase activity, acting on the CH-OH group of donors, oxygen as acceptor"/>
    <property type="evidence" value="ECO:0007669"/>
    <property type="project" value="InterPro"/>
</dbReference>
<comment type="caution">
    <text evidence="2">The sequence shown here is derived from an EMBL/GenBank/DDBJ whole genome shotgun (WGS) entry which is preliminary data.</text>
</comment>
<feature type="domain" description="FAD-binding PCMH-type" evidence="1">
    <location>
        <begin position="18"/>
        <end position="185"/>
    </location>
</feature>
<dbReference type="PROSITE" id="PS51387">
    <property type="entry name" value="FAD_PCMH"/>
    <property type="match status" value="1"/>
</dbReference>
<protein>
    <submittedName>
        <fullName evidence="2">FAD-binding oxidoreductase</fullName>
    </submittedName>
</protein>
<dbReference type="InterPro" id="IPR036318">
    <property type="entry name" value="FAD-bd_PCMH-like_sf"/>
</dbReference>
<evidence type="ECO:0000259" key="1">
    <source>
        <dbReference type="PROSITE" id="PS51387"/>
    </source>
</evidence>
<dbReference type="RefSeq" id="WP_146291366.1">
    <property type="nucleotide sequence ID" value="NZ_SELH01000011.1"/>
</dbReference>
<reference evidence="2 3" key="1">
    <citation type="submission" date="2019-02" db="EMBL/GenBank/DDBJ databases">
        <title>Apibacter muscae sp. nov.: a novel member of the house fly microbiota.</title>
        <authorList>
            <person name="Park R."/>
        </authorList>
    </citation>
    <scope>NUCLEOTIDE SEQUENCE [LARGE SCALE GENOMIC DNA]</scope>
    <source>
        <strain evidence="2 3">AL1</strain>
    </source>
</reference>
<keyword evidence="3" id="KW-1185">Reference proteome</keyword>
<gene>
    <name evidence="2" type="ORF">ETU09_01370</name>
</gene>
<proteinExistence type="predicted"/>
<evidence type="ECO:0000313" key="2">
    <source>
        <dbReference type="EMBL" id="TWP30680.1"/>
    </source>
</evidence>
<dbReference type="InterPro" id="IPR010031">
    <property type="entry name" value="FAD_lactone_oxidase-like"/>
</dbReference>
<dbReference type="Pfam" id="PF01565">
    <property type="entry name" value="FAD_binding_4"/>
    <property type="match status" value="1"/>
</dbReference>
<accession>A0A563DKH6</accession>
<evidence type="ECO:0000313" key="3">
    <source>
        <dbReference type="Proteomes" id="UP000319499"/>
    </source>
</evidence>
<organism evidence="2 3">
    <name type="scientific">Apibacter muscae</name>
    <dbReference type="NCBI Taxonomy" id="2509004"/>
    <lineage>
        <taxon>Bacteria</taxon>
        <taxon>Pseudomonadati</taxon>
        <taxon>Bacteroidota</taxon>
        <taxon>Flavobacteriia</taxon>
        <taxon>Flavobacteriales</taxon>
        <taxon>Weeksellaceae</taxon>
        <taxon>Apibacter</taxon>
    </lineage>
</organism>
<dbReference type="EMBL" id="SELH01000011">
    <property type="protein sequence ID" value="TWP30680.1"/>
    <property type="molecule type" value="Genomic_DNA"/>
</dbReference>
<dbReference type="PANTHER" id="PTHR43762:SF1">
    <property type="entry name" value="D-ARABINONO-1,4-LACTONE OXIDASE"/>
    <property type="match status" value="1"/>
</dbReference>
<dbReference type="OrthoDB" id="545125at2"/>
<dbReference type="GO" id="GO:0071949">
    <property type="term" value="F:FAD binding"/>
    <property type="evidence" value="ECO:0007669"/>
    <property type="project" value="InterPro"/>
</dbReference>
<dbReference type="Gene3D" id="3.30.465.10">
    <property type="match status" value="1"/>
</dbReference>
<dbReference type="Proteomes" id="UP000319499">
    <property type="component" value="Unassembled WGS sequence"/>
</dbReference>
<name>A0A563DKH6_9FLAO</name>
<sequence>MQKKSKPDTIEITNWGKYPLVKTNFHQTSNISEIQKIIKECHSIIPRGNGRSYGDNSLNKENILSTLRLNKFLSFDRENGIFECESGVILSDILDTIVPEGFFLPVTPGTKLISIGGAIGSDVHGKNNHSEGCFGDYVLDFKIITEDGEIKKCSPTENSELFWNTIGGMGLTGIIISARFSLKRIETAYIKQKILKADNLEEIFKYFDESENWTYSVAWIDCLQKGKQMGKSILMIGEHAKLDELPTKWKNQPLHVEKKPLLNVPIDFPSFVLNTLTVKAFNFLYYFKQRKKIVNNFVDYNTFFYPLDAINNWNRIYGKNGFIQYQFIIPRESGKKGMTEILQTIAKSGQGSFLAVLKLYKKSNPKAHNSFPIDGYSLALDFKINSKLPLLVKELDEIVEHYGGRIYLAKDAMSKKELTDYVKVPETNKFNSVQHTRIANGI</sequence>